<dbReference type="VEuPathDB" id="FungiDB:H257_15201"/>
<comment type="subcellular location">
    <subcellularLocation>
        <location evidence="1">Membrane</location>
        <topology evidence="1">Multi-pass membrane protein</topology>
    </subcellularLocation>
</comment>
<feature type="transmembrane region" description="Helical" evidence="7">
    <location>
        <begin position="20"/>
        <end position="39"/>
    </location>
</feature>
<dbReference type="AlphaFoldDB" id="A0A3R7W5L9"/>
<evidence type="ECO:0000313" key="10">
    <source>
        <dbReference type="Proteomes" id="UP000284702"/>
    </source>
</evidence>
<evidence type="ECO:0000256" key="6">
    <source>
        <dbReference type="SAM" id="MobiDB-lite"/>
    </source>
</evidence>
<organism evidence="9 10">
    <name type="scientific">Aphanomyces astaci</name>
    <name type="common">Crayfish plague agent</name>
    <dbReference type="NCBI Taxonomy" id="112090"/>
    <lineage>
        <taxon>Eukaryota</taxon>
        <taxon>Sar</taxon>
        <taxon>Stramenopiles</taxon>
        <taxon>Oomycota</taxon>
        <taxon>Saprolegniomycetes</taxon>
        <taxon>Saprolegniales</taxon>
        <taxon>Verrucalvaceae</taxon>
        <taxon>Aphanomyces</taxon>
    </lineage>
</organism>
<feature type="transmembrane region" description="Helical" evidence="7">
    <location>
        <begin position="60"/>
        <end position="77"/>
    </location>
</feature>
<dbReference type="PANTHER" id="PTHR21229">
    <property type="entry name" value="LUNG SEVEN TRANSMEMBRANE RECEPTOR"/>
    <property type="match status" value="1"/>
</dbReference>
<dbReference type="Proteomes" id="UP000284702">
    <property type="component" value="Unassembled WGS sequence"/>
</dbReference>
<dbReference type="Pfam" id="PF06814">
    <property type="entry name" value="GOST_TM"/>
    <property type="match status" value="1"/>
</dbReference>
<dbReference type="GO" id="GO:0005794">
    <property type="term" value="C:Golgi apparatus"/>
    <property type="evidence" value="ECO:0007669"/>
    <property type="project" value="TreeGrafter"/>
</dbReference>
<gene>
    <name evidence="9" type="ORF">B5M09_012218</name>
</gene>
<keyword evidence="2 7" id="KW-0812">Transmembrane</keyword>
<dbReference type="EMBL" id="MZMZ02005408">
    <property type="protein sequence ID" value="RQM15894.1"/>
    <property type="molecule type" value="Genomic_DNA"/>
</dbReference>
<evidence type="ECO:0000256" key="3">
    <source>
        <dbReference type="ARBA" id="ARBA00022729"/>
    </source>
</evidence>
<name>A0A3R7W5L9_APHAT</name>
<evidence type="ECO:0000256" key="5">
    <source>
        <dbReference type="ARBA" id="ARBA00023136"/>
    </source>
</evidence>
<evidence type="ECO:0000256" key="2">
    <source>
        <dbReference type="ARBA" id="ARBA00022692"/>
    </source>
</evidence>
<protein>
    <recommendedName>
        <fullName evidence="8">GOST seven transmembrane domain-containing protein</fullName>
    </recommendedName>
</protein>
<feature type="domain" description="GOST seven transmembrane" evidence="8">
    <location>
        <begin position="23"/>
        <end position="134"/>
    </location>
</feature>
<dbReference type="GO" id="GO:0016020">
    <property type="term" value="C:membrane"/>
    <property type="evidence" value="ECO:0007669"/>
    <property type="project" value="UniProtKB-SubCell"/>
</dbReference>
<dbReference type="PANTHER" id="PTHR21229:SF2">
    <property type="entry name" value="RE59932P"/>
    <property type="match status" value="1"/>
</dbReference>
<accession>A0A3R7W5L9</accession>
<evidence type="ECO:0000256" key="7">
    <source>
        <dbReference type="SAM" id="Phobius"/>
    </source>
</evidence>
<evidence type="ECO:0000313" key="9">
    <source>
        <dbReference type="EMBL" id="RQM15894.1"/>
    </source>
</evidence>
<keyword evidence="3" id="KW-0732">Signal</keyword>
<sequence>MDASFLNPNANYLSSGDALVPLIYLLTSVIFGTGVVLWARTLHRNALHIHHIHHMMTGLLLLKVVSTFCESMRFFYMKSHGDTLTSWNVVFYIFMFLKGMAMFVVILLIGTGWSILKQHLNRTEKRIVFVVLLLQPQTAHPYLALHTQVDLDEFGLDDNEDFDVSTRDLSPRRGNPTGASSTKSVVNTTPHFQHV</sequence>
<evidence type="ECO:0000259" key="8">
    <source>
        <dbReference type="Pfam" id="PF06814"/>
    </source>
</evidence>
<dbReference type="InterPro" id="IPR009637">
    <property type="entry name" value="GPR107/GPR108-like"/>
</dbReference>
<feature type="transmembrane region" description="Helical" evidence="7">
    <location>
        <begin position="89"/>
        <end position="116"/>
    </location>
</feature>
<evidence type="ECO:0000256" key="1">
    <source>
        <dbReference type="ARBA" id="ARBA00004141"/>
    </source>
</evidence>
<keyword evidence="5 7" id="KW-0472">Membrane</keyword>
<comment type="caution">
    <text evidence="9">The sequence shown here is derived from an EMBL/GenBank/DDBJ whole genome shotgun (WGS) entry which is preliminary data.</text>
</comment>
<evidence type="ECO:0000256" key="4">
    <source>
        <dbReference type="ARBA" id="ARBA00022989"/>
    </source>
</evidence>
<reference evidence="9" key="1">
    <citation type="submission" date="2018-07" db="EMBL/GenBank/DDBJ databases">
        <title>Annotation of Aphanomyces astaci genome assembly.</title>
        <authorList>
            <person name="Studholme D.J."/>
        </authorList>
    </citation>
    <scope>NUCLEOTIDE SEQUENCE [LARGE SCALE GENOMIC DNA]</scope>
    <source>
        <strain evidence="9">Pc</strain>
    </source>
</reference>
<feature type="compositionally biased region" description="Polar residues" evidence="6">
    <location>
        <begin position="177"/>
        <end position="195"/>
    </location>
</feature>
<dbReference type="InterPro" id="IPR053937">
    <property type="entry name" value="GOST_TM"/>
</dbReference>
<keyword evidence="10" id="KW-1185">Reference proteome</keyword>
<proteinExistence type="predicted"/>
<keyword evidence="4 7" id="KW-1133">Transmembrane helix</keyword>
<feature type="region of interest" description="Disordered" evidence="6">
    <location>
        <begin position="165"/>
        <end position="195"/>
    </location>
</feature>